<organism evidence="3 4">
    <name type="scientific">Pelatocladus maniniholoensis HA4357-MV3</name>
    <dbReference type="NCBI Taxonomy" id="1117104"/>
    <lineage>
        <taxon>Bacteria</taxon>
        <taxon>Bacillati</taxon>
        <taxon>Cyanobacteriota</taxon>
        <taxon>Cyanophyceae</taxon>
        <taxon>Nostocales</taxon>
        <taxon>Nostocaceae</taxon>
        <taxon>Pelatocladus</taxon>
    </lineage>
</organism>
<dbReference type="InterPro" id="IPR008984">
    <property type="entry name" value="SMAD_FHA_dom_sf"/>
</dbReference>
<dbReference type="SMART" id="SM00240">
    <property type="entry name" value="FHA"/>
    <property type="match status" value="1"/>
</dbReference>
<feature type="compositionally biased region" description="Pro residues" evidence="1">
    <location>
        <begin position="120"/>
        <end position="136"/>
    </location>
</feature>
<proteinExistence type="predicted"/>
<evidence type="ECO:0000313" key="4">
    <source>
        <dbReference type="Proteomes" id="UP000813215"/>
    </source>
</evidence>
<evidence type="ECO:0000259" key="2">
    <source>
        <dbReference type="PROSITE" id="PS50006"/>
    </source>
</evidence>
<dbReference type="Gene3D" id="2.60.200.20">
    <property type="match status" value="1"/>
</dbReference>
<gene>
    <name evidence="3" type="ORF">KME28_23260</name>
</gene>
<evidence type="ECO:0000313" key="3">
    <source>
        <dbReference type="EMBL" id="MBW4434552.1"/>
    </source>
</evidence>
<feature type="compositionally biased region" description="Low complexity" evidence="1">
    <location>
        <begin position="152"/>
        <end position="176"/>
    </location>
</feature>
<dbReference type="CDD" id="cd00060">
    <property type="entry name" value="FHA"/>
    <property type="match status" value="1"/>
</dbReference>
<protein>
    <submittedName>
        <fullName evidence="3">FHA domain-containing protein</fullName>
    </submittedName>
</protein>
<sequence>MNALTLQWHDAGQTKTQKIHKTQPSKNPGTIRIGRDPVRCDIILSHPTVSGLHIEIFFNAEQQRFLIKNLREQNPPLVDGQKLVQGEMPLSEGSIIYLGQQQLKVTEISVPGGSTVPPTILTPPQPQATNPPPIPVAQPQIHHNYYQPKPTPQSHQQPQPQLHPNYHQPAPQPQVAAHHHHHPVTPAVQQQPQPQGVYGLQCPRCKKLSSYKNLLLGCQHCGHSLQDALSVLVPPSR</sequence>
<feature type="region of interest" description="Disordered" evidence="1">
    <location>
        <begin position="114"/>
        <end position="192"/>
    </location>
</feature>
<dbReference type="InterPro" id="IPR000253">
    <property type="entry name" value="FHA_dom"/>
</dbReference>
<dbReference type="PROSITE" id="PS50006">
    <property type="entry name" value="FHA_DOMAIN"/>
    <property type="match status" value="1"/>
</dbReference>
<dbReference type="Proteomes" id="UP000813215">
    <property type="component" value="Unassembled WGS sequence"/>
</dbReference>
<dbReference type="AlphaFoldDB" id="A0A9E3HC65"/>
<comment type="caution">
    <text evidence="3">The sequence shown here is derived from an EMBL/GenBank/DDBJ whole genome shotgun (WGS) entry which is preliminary data.</text>
</comment>
<dbReference type="Pfam" id="PF00498">
    <property type="entry name" value="FHA"/>
    <property type="match status" value="1"/>
</dbReference>
<reference evidence="3" key="1">
    <citation type="submission" date="2021-05" db="EMBL/GenBank/DDBJ databases">
        <authorList>
            <person name="Pietrasiak N."/>
            <person name="Ward R."/>
            <person name="Stajich J.E."/>
            <person name="Kurbessoian T."/>
        </authorList>
    </citation>
    <scope>NUCLEOTIDE SEQUENCE</scope>
    <source>
        <strain evidence="3">HA4357-MV3</strain>
    </source>
</reference>
<dbReference type="SUPFAM" id="SSF49879">
    <property type="entry name" value="SMAD/FHA domain"/>
    <property type="match status" value="1"/>
</dbReference>
<feature type="domain" description="FHA" evidence="2">
    <location>
        <begin position="31"/>
        <end position="83"/>
    </location>
</feature>
<reference evidence="3" key="2">
    <citation type="journal article" date="2022" name="Microbiol. Resour. Announc.">
        <title>Metagenome Sequencing to Explore Phylogenomics of Terrestrial Cyanobacteria.</title>
        <authorList>
            <person name="Ward R.D."/>
            <person name="Stajich J.E."/>
            <person name="Johansen J.R."/>
            <person name="Huntemann M."/>
            <person name="Clum A."/>
            <person name="Foster B."/>
            <person name="Foster B."/>
            <person name="Roux S."/>
            <person name="Palaniappan K."/>
            <person name="Varghese N."/>
            <person name="Mukherjee S."/>
            <person name="Reddy T.B.K."/>
            <person name="Daum C."/>
            <person name="Copeland A."/>
            <person name="Chen I.A."/>
            <person name="Ivanova N.N."/>
            <person name="Kyrpides N.C."/>
            <person name="Shapiro N."/>
            <person name="Eloe-Fadrosh E.A."/>
            <person name="Pietrasiak N."/>
        </authorList>
    </citation>
    <scope>NUCLEOTIDE SEQUENCE</scope>
    <source>
        <strain evidence="3">HA4357-MV3</strain>
    </source>
</reference>
<accession>A0A9E3HC65</accession>
<evidence type="ECO:0000256" key="1">
    <source>
        <dbReference type="SAM" id="MobiDB-lite"/>
    </source>
</evidence>
<dbReference type="EMBL" id="JAHHHW010000134">
    <property type="protein sequence ID" value="MBW4434552.1"/>
    <property type="molecule type" value="Genomic_DNA"/>
</dbReference>
<name>A0A9E3HC65_9NOST</name>